<organism evidence="1 2">
    <name type="scientific">Dreissena polymorpha</name>
    <name type="common">Zebra mussel</name>
    <name type="synonym">Mytilus polymorpha</name>
    <dbReference type="NCBI Taxonomy" id="45954"/>
    <lineage>
        <taxon>Eukaryota</taxon>
        <taxon>Metazoa</taxon>
        <taxon>Spiralia</taxon>
        <taxon>Lophotrochozoa</taxon>
        <taxon>Mollusca</taxon>
        <taxon>Bivalvia</taxon>
        <taxon>Autobranchia</taxon>
        <taxon>Heteroconchia</taxon>
        <taxon>Euheterodonta</taxon>
        <taxon>Imparidentia</taxon>
        <taxon>Neoheterodontei</taxon>
        <taxon>Myida</taxon>
        <taxon>Dreissenoidea</taxon>
        <taxon>Dreissenidae</taxon>
        <taxon>Dreissena</taxon>
    </lineage>
</organism>
<dbReference type="AlphaFoldDB" id="A0A9D4RSG0"/>
<gene>
    <name evidence="1" type="ORF">DPMN_003231</name>
</gene>
<comment type="caution">
    <text evidence="1">The sequence shown here is derived from an EMBL/GenBank/DDBJ whole genome shotgun (WGS) entry which is preliminary data.</text>
</comment>
<protein>
    <submittedName>
        <fullName evidence="1">Uncharacterized protein</fullName>
    </submittedName>
</protein>
<dbReference type="Proteomes" id="UP000828390">
    <property type="component" value="Unassembled WGS sequence"/>
</dbReference>
<evidence type="ECO:0000313" key="1">
    <source>
        <dbReference type="EMBL" id="KAH3879329.1"/>
    </source>
</evidence>
<accession>A0A9D4RSG0</accession>
<reference evidence="1" key="1">
    <citation type="journal article" date="2019" name="bioRxiv">
        <title>The Genome of the Zebra Mussel, Dreissena polymorpha: A Resource for Invasive Species Research.</title>
        <authorList>
            <person name="McCartney M.A."/>
            <person name="Auch B."/>
            <person name="Kono T."/>
            <person name="Mallez S."/>
            <person name="Zhang Y."/>
            <person name="Obille A."/>
            <person name="Becker A."/>
            <person name="Abrahante J.E."/>
            <person name="Garbe J."/>
            <person name="Badalamenti J.P."/>
            <person name="Herman A."/>
            <person name="Mangelson H."/>
            <person name="Liachko I."/>
            <person name="Sullivan S."/>
            <person name="Sone E.D."/>
            <person name="Koren S."/>
            <person name="Silverstein K.A.T."/>
            <person name="Beckman K.B."/>
            <person name="Gohl D.M."/>
        </authorList>
    </citation>
    <scope>NUCLEOTIDE SEQUENCE</scope>
    <source>
        <strain evidence="1">Duluth1</strain>
        <tissue evidence="1">Whole animal</tissue>
    </source>
</reference>
<reference evidence="1" key="2">
    <citation type="submission" date="2020-11" db="EMBL/GenBank/DDBJ databases">
        <authorList>
            <person name="McCartney M.A."/>
            <person name="Auch B."/>
            <person name="Kono T."/>
            <person name="Mallez S."/>
            <person name="Becker A."/>
            <person name="Gohl D.M."/>
            <person name="Silverstein K.A.T."/>
            <person name="Koren S."/>
            <person name="Bechman K.B."/>
            <person name="Herman A."/>
            <person name="Abrahante J.E."/>
            <person name="Garbe J."/>
        </authorList>
    </citation>
    <scope>NUCLEOTIDE SEQUENCE</scope>
    <source>
        <strain evidence="1">Duluth1</strain>
        <tissue evidence="1">Whole animal</tissue>
    </source>
</reference>
<proteinExistence type="predicted"/>
<dbReference type="EMBL" id="JAIWYP010000001">
    <property type="protein sequence ID" value="KAH3879329.1"/>
    <property type="molecule type" value="Genomic_DNA"/>
</dbReference>
<sequence>MFRQSQSTYTTTRSGNSARHLLTSSHKALNQHFQQLSLGEFHFHHDESLEMKQSDPQIEQTLSDSSLNVTDLHMLLSNNVNVTPEEQCCPTFPVQSGDLGVKTHTISGYGPIAAATKTGSISAALCDFQIKDDFTT</sequence>
<keyword evidence="2" id="KW-1185">Reference proteome</keyword>
<name>A0A9D4RSG0_DREPO</name>
<evidence type="ECO:0000313" key="2">
    <source>
        <dbReference type="Proteomes" id="UP000828390"/>
    </source>
</evidence>